<dbReference type="PIRSF" id="PIRSF000654">
    <property type="entry name" value="Integrin-linked_kinase"/>
    <property type="match status" value="1"/>
</dbReference>
<name>A0A2G8KW59_STIJA</name>
<keyword evidence="4" id="KW-1185">Reference proteome</keyword>
<feature type="compositionally biased region" description="Polar residues" evidence="1">
    <location>
        <begin position="25"/>
        <end position="34"/>
    </location>
</feature>
<dbReference type="Gene3D" id="1.10.510.10">
    <property type="entry name" value="Transferase(Phosphotransferase) domain 1"/>
    <property type="match status" value="1"/>
</dbReference>
<dbReference type="InterPro" id="IPR011009">
    <property type="entry name" value="Kinase-like_dom_sf"/>
</dbReference>
<dbReference type="OrthoDB" id="4062651at2759"/>
<organism evidence="3 4">
    <name type="scientific">Stichopus japonicus</name>
    <name type="common">Sea cucumber</name>
    <dbReference type="NCBI Taxonomy" id="307972"/>
    <lineage>
        <taxon>Eukaryota</taxon>
        <taxon>Metazoa</taxon>
        <taxon>Echinodermata</taxon>
        <taxon>Eleutherozoa</taxon>
        <taxon>Echinozoa</taxon>
        <taxon>Holothuroidea</taxon>
        <taxon>Aspidochirotacea</taxon>
        <taxon>Aspidochirotida</taxon>
        <taxon>Stichopodidae</taxon>
        <taxon>Apostichopus</taxon>
    </lineage>
</organism>
<dbReference type="PROSITE" id="PS00108">
    <property type="entry name" value="PROTEIN_KINASE_ST"/>
    <property type="match status" value="1"/>
</dbReference>
<comment type="caution">
    <text evidence="3">The sequence shown here is derived from an EMBL/GenBank/DDBJ whole genome shotgun (WGS) entry which is preliminary data.</text>
</comment>
<dbReference type="AlphaFoldDB" id="A0A2G8KW59"/>
<dbReference type="STRING" id="307972.A0A2G8KW59"/>
<dbReference type="PANTHER" id="PTHR44329">
    <property type="entry name" value="SERINE/THREONINE-PROTEIN KINASE TNNI3K-RELATED"/>
    <property type="match status" value="1"/>
</dbReference>
<gene>
    <name evidence="3" type="ORF">BSL78_10871</name>
</gene>
<dbReference type="EMBL" id="MRZV01000337">
    <property type="protein sequence ID" value="PIK52247.1"/>
    <property type="molecule type" value="Genomic_DNA"/>
</dbReference>
<dbReference type="Gene3D" id="3.30.200.20">
    <property type="entry name" value="Phosphorylase Kinase, domain 1"/>
    <property type="match status" value="1"/>
</dbReference>
<feature type="region of interest" description="Disordered" evidence="1">
    <location>
        <begin position="1"/>
        <end position="34"/>
    </location>
</feature>
<dbReference type="Proteomes" id="UP000230750">
    <property type="component" value="Unassembled WGS sequence"/>
</dbReference>
<reference evidence="3 4" key="1">
    <citation type="journal article" date="2017" name="PLoS Biol.">
        <title>The sea cucumber genome provides insights into morphological evolution and visceral regeneration.</title>
        <authorList>
            <person name="Zhang X."/>
            <person name="Sun L."/>
            <person name="Yuan J."/>
            <person name="Sun Y."/>
            <person name="Gao Y."/>
            <person name="Zhang L."/>
            <person name="Li S."/>
            <person name="Dai H."/>
            <person name="Hamel J.F."/>
            <person name="Liu C."/>
            <person name="Yu Y."/>
            <person name="Liu S."/>
            <person name="Lin W."/>
            <person name="Guo K."/>
            <person name="Jin S."/>
            <person name="Xu P."/>
            <person name="Storey K.B."/>
            <person name="Huan P."/>
            <person name="Zhang T."/>
            <person name="Zhou Y."/>
            <person name="Zhang J."/>
            <person name="Lin C."/>
            <person name="Li X."/>
            <person name="Xing L."/>
            <person name="Huo D."/>
            <person name="Sun M."/>
            <person name="Wang L."/>
            <person name="Mercier A."/>
            <person name="Li F."/>
            <person name="Yang H."/>
            <person name="Xiang J."/>
        </authorList>
    </citation>
    <scope>NUCLEOTIDE SEQUENCE [LARGE SCALE GENOMIC DNA]</scope>
    <source>
        <strain evidence="3">Shaxun</strain>
        <tissue evidence="3">Muscle</tissue>
    </source>
</reference>
<dbReference type="SMART" id="SM00220">
    <property type="entry name" value="S_TKc"/>
    <property type="match status" value="1"/>
</dbReference>
<sequence>MSLQNHVTEEGFCTPTHPSRHSRTPFLNRSSTDQSPVITIPASPFMERLGYGTGVSVYLLERSPRKSGFARSPWAVKKVKAYKTATADINTEKRLKREAELLQKFKHESIIGYRGFSRSADGTLCLSMENGEKSLMDLIEMRSENGEDPFPARDVLKVALAVAKALSYIHNEHKVLHGDLKSANVLIQGDFEKIKLCDFGVSVKMKDDLSDIMDESEYYIGTEPWSAKEVIIGDRITDKTDIFAFGLVLWEMLALTIPHTHLLGDENDDSMDATWDESKYLEALGSRPPLPDINYDDNYLPVLELLTICTDEDPNRRPTAKEIVNMLE</sequence>
<dbReference type="InterPro" id="IPR008271">
    <property type="entry name" value="Ser/Thr_kinase_AS"/>
</dbReference>
<dbReference type="Pfam" id="PF00069">
    <property type="entry name" value="Pkinase"/>
    <property type="match status" value="1"/>
</dbReference>
<evidence type="ECO:0000256" key="1">
    <source>
        <dbReference type="SAM" id="MobiDB-lite"/>
    </source>
</evidence>
<feature type="domain" description="Protein kinase" evidence="2">
    <location>
        <begin position="43"/>
        <end position="328"/>
    </location>
</feature>
<dbReference type="SUPFAM" id="SSF56112">
    <property type="entry name" value="Protein kinase-like (PK-like)"/>
    <property type="match status" value="1"/>
</dbReference>
<evidence type="ECO:0000259" key="2">
    <source>
        <dbReference type="PROSITE" id="PS50011"/>
    </source>
</evidence>
<dbReference type="GO" id="GO:0004674">
    <property type="term" value="F:protein serine/threonine kinase activity"/>
    <property type="evidence" value="ECO:0007669"/>
    <property type="project" value="TreeGrafter"/>
</dbReference>
<keyword evidence="3" id="KW-0418">Kinase</keyword>
<keyword evidence="3" id="KW-0808">Transferase</keyword>
<dbReference type="GO" id="GO:0005524">
    <property type="term" value="F:ATP binding"/>
    <property type="evidence" value="ECO:0007669"/>
    <property type="project" value="InterPro"/>
</dbReference>
<evidence type="ECO:0000313" key="3">
    <source>
        <dbReference type="EMBL" id="PIK52247.1"/>
    </source>
</evidence>
<accession>A0A2G8KW59</accession>
<dbReference type="InterPro" id="IPR051681">
    <property type="entry name" value="Ser/Thr_Kinases-Pseudokinases"/>
</dbReference>
<protein>
    <submittedName>
        <fullName evidence="3">Putative lymphokine-activated killer T-cell-originated protein kinase-like</fullName>
    </submittedName>
</protein>
<proteinExistence type="predicted"/>
<evidence type="ECO:0000313" key="4">
    <source>
        <dbReference type="Proteomes" id="UP000230750"/>
    </source>
</evidence>
<dbReference type="PROSITE" id="PS50011">
    <property type="entry name" value="PROTEIN_KINASE_DOM"/>
    <property type="match status" value="1"/>
</dbReference>
<dbReference type="InterPro" id="IPR000719">
    <property type="entry name" value="Prot_kinase_dom"/>
</dbReference>